<dbReference type="EMBL" id="BMKP01000006">
    <property type="protein sequence ID" value="GGF16574.1"/>
    <property type="molecule type" value="Genomic_DNA"/>
</dbReference>
<evidence type="ECO:0000259" key="1">
    <source>
        <dbReference type="Pfam" id="PF07007"/>
    </source>
</evidence>
<protein>
    <recommendedName>
        <fullName evidence="1">Lysozyme inhibitor LprI-like N-terminal domain-containing protein</fullName>
    </recommendedName>
</protein>
<dbReference type="Gene3D" id="1.20.1270.180">
    <property type="match status" value="1"/>
</dbReference>
<gene>
    <name evidence="2" type="ORF">GCM10011518_27510</name>
</gene>
<organism evidence="2 3">
    <name type="scientific">Flavobacterium limi</name>
    <dbReference type="NCBI Taxonomy" id="2045105"/>
    <lineage>
        <taxon>Bacteria</taxon>
        <taxon>Pseudomonadati</taxon>
        <taxon>Bacteroidota</taxon>
        <taxon>Flavobacteriia</taxon>
        <taxon>Flavobacteriales</taxon>
        <taxon>Flavobacteriaceae</taxon>
        <taxon>Flavobacterium</taxon>
    </lineage>
</organism>
<dbReference type="InterPro" id="IPR009739">
    <property type="entry name" value="LprI-like_N"/>
</dbReference>
<dbReference type="PANTHER" id="PTHR39176">
    <property type="entry name" value="PERIPLASMIC PROTEIN-RELATED"/>
    <property type="match status" value="1"/>
</dbReference>
<feature type="domain" description="Lysozyme inhibitor LprI-like N-terminal" evidence="1">
    <location>
        <begin position="53"/>
        <end position="142"/>
    </location>
</feature>
<dbReference type="Proteomes" id="UP000655016">
    <property type="component" value="Unassembled WGS sequence"/>
</dbReference>
<accession>A0ABQ1UF61</accession>
<evidence type="ECO:0000313" key="2">
    <source>
        <dbReference type="EMBL" id="GGF16574.1"/>
    </source>
</evidence>
<proteinExistence type="predicted"/>
<dbReference type="Pfam" id="PF07007">
    <property type="entry name" value="LprI"/>
    <property type="match status" value="1"/>
</dbReference>
<reference evidence="3" key="1">
    <citation type="journal article" date="2019" name="Int. J. Syst. Evol. Microbiol.">
        <title>The Global Catalogue of Microorganisms (GCM) 10K type strain sequencing project: providing services to taxonomists for standard genome sequencing and annotation.</title>
        <authorList>
            <consortium name="The Broad Institute Genomics Platform"/>
            <consortium name="The Broad Institute Genome Sequencing Center for Infectious Disease"/>
            <person name="Wu L."/>
            <person name="Ma J."/>
        </authorList>
    </citation>
    <scope>NUCLEOTIDE SEQUENCE [LARGE SCALE GENOMIC DNA]</scope>
    <source>
        <strain evidence="3">CGMCC 1.16060</strain>
    </source>
</reference>
<comment type="caution">
    <text evidence="2">The sequence shown here is derived from an EMBL/GenBank/DDBJ whole genome shotgun (WGS) entry which is preliminary data.</text>
</comment>
<sequence length="151" mass="17957">MNELNTGFKYKSMKKSLLSIIILCSLIGFSQTKKEIENPIDILESKCLDKDDISNAEMCNCTITARESWDKELNKYYSLLKVKIPKEAFEILKESQKQWISYRDKEYAFISKFYYEIKEGTMWYAVAEDKKKEIVKARAVELEEYYEMLDY</sequence>
<dbReference type="PANTHER" id="PTHR39176:SF1">
    <property type="entry name" value="PERIPLASMIC PROTEIN"/>
    <property type="match status" value="1"/>
</dbReference>
<name>A0ABQ1UF61_9FLAO</name>
<keyword evidence="3" id="KW-1185">Reference proteome</keyword>
<evidence type="ECO:0000313" key="3">
    <source>
        <dbReference type="Proteomes" id="UP000655016"/>
    </source>
</evidence>